<reference evidence="3" key="1">
    <citation type="journal article" date="2019" name="Int. J. Syst. Evol. Microbiol.">
        <title>The Global Catalogue of Microorganisms (GCM) 10K type strain sequencing project: providing services to taxonomists for standard genome sequencing and annotation.</title>
        <authorList>
            <consortium name="The Broad Institute Genomics Platform"/>
            <consortium name="The Broad Institute Genome Sequencing Center for Infectious Disease"/>
            <person name="Wu L."/>
            <person name="Ma J."/>
        </authorList>
    </citation>
    <scope>NUCLEOTIDE SEQUENCE [LARGE SCALE GENOMIC DNA]</scope>
    <source>
        <strain evidence="3">CCUG 63419</strain>
    </source>
</reference>
<dbReference type="RefSeq" id="WP_379068247.1">
    <property type="nucleotide sequence ID" value="NZ_JBHTIT010000001.1"/>
</dbReference>
<comment type="caution">
    <text evidence="2">The sequence shown here is derived from an EMBL/GenBank/DDBJ whole genome shotgun (WGS) entry which is preliminary data.</text>
</comment>
<sequence>MFRLPLKLLLLMVSFFPFITLAADKHGCWEPMNSCLKAEAKWSNHNEGKLLVRYTNHCADRVLVKACNEYQSGNEDCGLFGLNDSSSNTWATSKASGSYMFQFTGSLKAQNDGICSQTKNQKKQTRHSMTYTKP</sequence>
<gene>
    <name evidence="2" type="ORF">ACFQ0F_01340</name>
</gene>
<dbReference type="EMBL" id="JBHTIT010000001">
    <property type="protein sequence ID" value="MFD0949049.1"/>
    <property type="molecule type" value="Genomic_DNA"/>
</dbReference>
<dbReference type="Proteomes" id="UP001597044">
    <property type="component" value="Unassembled WGS sequence"/>
</dbReference>
<organism evidence="2 3">
    <name type="scientific">Paraperlucidibaca wandonensis</name>
    <dbReference type="NCBI Taxonomy" id="1268273"/>
    <lineage>
        <taxon>Bacteria</taxon>
        <taxon>Pseudomonadati</taxon>
        <taxon>Pseudomonadota</taxon>
        <taxon>Gammaproteobacteria</taxon>
        <taxon>Moraxellales</taxon>
        <taxon>Moraxellaceae</taxon>
        <taxon>Paraperlucidibaca</taxon>
    </lineage>
</organism>
<keyword evidence="3" id="KW-1185">Reference proteome</keyword>
<evidence type="ECO:0000256" key="1">
    <source>
        <dbReference type="SAM" id="SignalP"/>
    </source>
</evidence>
<feature type="chain" id="PRO_5045850895" description="DUF3019 domain-containing protein" evidence="1">
    <location>
        <begin position="23"/>
        <end position="134"/>
    </location>
</feature>
<keyword evidence="1" id="KW-0732">Signal</keyword>
<feature type="signal peptide" evidence="1">
    <location>
        <begin position="1"/>
        <end position="22"/>
    </location>
</feature>
<name>A0ABW3HD12_9GAMM</name>
<protein>
    <recommendedName>
        <fullName evidence="4">DUF3019 domain-containing protein</fullName>
    </recommendedName>
</protein>
<evidence type="ECO:0008006" key="4">
    <source>
        <dbReference type="Google" id="ProtNLM"/>
    </source>
</evidence>
<accession>A0ABW3HD12</accession>
<proteinExistence type="predicted"/>
<evidence type="ECO:0000313" key="3">
    <source>
        <dbReference type="Proteomes" id="UP001597044"/>
    </source>
</evidence>
<evidence type="ECO:0000313" key="2">
    <source>
        <dbReference type="EMBL" id="MFD0949049.1"/>
    </source>
</evidence>